<feature type="region of interest" description="Disordered" evidence="4">
    <location>
        <begin position="94"/>
        <end position="116"/>
    </location>
</feature>
<feature type="region of interest" description="Disordered" evidence="4">
    <location>
        <begin position="205"/>
        <end position="251"/>
    </location>
</feature>
<evidence type="ECO:0000256" key="1">
    <source>
        <dbReference type="ARBA" id="ARBA00004613"/>
    </source>
</evidence>
<evidence type="ECO:0000256" key="4">
    <source>
        <dbReference type="SAM" id="MobiDB-lite"/>
    </source>
</evidence>
<comment type="caution">
    <text evidence="5">The sequence shown here is derived from an EMBL/GenBank/DDBJ whole genome shotgun (WGS) entry which is preliminary data.</text>
</comment>
<proteinExistence type="predicted"/>
<feature type="compositionally biased region" description="Polar residues" evidence="4">
    <location>
        <begin position="210"/>
        <end position="219"/>
    </location>
</feature>
<dbReference type="InterPro" id="IPR006961">
    <property type="entry name" value="HrpN/Z"/>
</dbReference>
<dbReference type="Proteomes" id="UP000805841">
    <property type="component" value="Unassembled WGS sequence"/>
</dbReference>
<keyword evidence="3" id="KW-0928">Hypersensitive response elicitation</keyword>
<feature type="region of interest" description="Disordered" evidence="4">
    <location>
        <begin position="152"/>
        <end position="191"/>
    </location>
</feature>
<accession>A0ABR7Z2Y2</accession>
<keyword evidence="6" id="KW-1185">Reference proteome</keyword>
<keyword evidence="2" id="KW-0964">Secreted</keyword>
<dbReference type="EMBL" id="JAAOCA010000016">
    <property type="protein sequence ID" value="MBD1599777.1"/>
    <property type="molecule type" value="Genomic_DNA"/>
</dbReference>
<evidence type="ECO:0000313" key="6">
    <source>
        <dbReference type="Proteomes" id="UP000805841"/>
    </source>
</evidence>
<feature type="compositionally biased region" description="Low complexity" evidence="4">
    <location>
        <begin position="220"/>
        <end position="244"/>
    </location>
</feature>
<evidence type="ECO:0000256" key="3">
    <source>
        <dbReference type="ARBA" id="ARBA00022978"/>
    </source>
</evidence>
<sequence length="315" mass="32387">MSNMISNAGSIQTTNALALDSSQGTEQPQNLKDVIAQLTKELTKDGGLDQSSPLGKMVADHMPFKGLLGDGPEQVQKGVENLIKDKLGDNFGAAQSAGVGDSGSGNGSGGGQQDLMSQTLNGLAKSSLDDLLTQQGDGSTFSDSGKGMLSKVADFMDANPSQFPKPDSGSWKNELDQGNNEKDNYLNGDETKSVRAALDMLGSQLDAKSAGNSEGVPQNSTSGLGSDDGSSQGVGESSDSSQGGNSVEDLKQLLESLLNKLEGNNGQQSDGIPEQLRDLTSRNNQQTLDSSASQTADALVQALVQGGGAQKSALS</sequence>
<dbReference type="RefSeq" id="WP_190421503.1">
    <property type="nucleotide sequence ID" value="NZ_JAAOCA010000016.1"/>
</dbReference>
<protein>
    <submittedName>
        <fullName evidence="5">Type III secretion protein HrpZ</fullName>
    </submittedName>
</protein>
<name>A0ABR7Z2Y2_9PSED</name>
<evidence type="ECO:0000313" key="5">
    <source>
        <dbReference type="EMBL" id="MBD1599777.1"/>
    </source>
</evidence>
<feature type="compositionally biased region" description="Gly residues" evidence="4">
    <location>
        <begin position="100"/>
        <end position="112"/>
    </location>
</feature>
<dbReference type="Pfam" id="PF04877">
    <property type="entry name" value="Harpin"/>
    <property type="match status" value="1"/>
</dbReference>
<reference evidence="5 6" key="1">
    <citation type="journal article" date="2020" name="Insects">
        <title>Bacteria Belonging to Pseudomonas typographi sp. nov. from the Bark Beetle Ips typographus Have Genomic Potential to Aid in the Host Ecology.</title>
        <authorList>
            <person name="Peral-Aranega E."/>
            <person name="Saati-Santamaria Z."/>
            <person name="Kolarik M."/>
            <person name="Rivas R."/>
            <person name="Garcia-Fraile P."/>
        </authorList>
    </citation>
    <scope>NUCLEOTIDE SEQUENCE [LARGE SCALE GENOMIC DNA]</scope>
    <source>
        <strain evidence="5 6">CA3A</strain>
    </source>
</reference>
<comment type="subcellular location">
    <subcellularLocation>
        <location evidence="1">Secreted</location>
    </subcellularLocation>
</comment>
<gene>
    <name evidence="5" type="ORF">HAQ05_13820</name>
</gene>
<evidence type="ECO:0000256" key="2">
    <source>
        <dbReference type="ARBA" id="ARBA00022525"/>
    </source>
</evidence>
<feature type="compositionally biased region" description="Basic and acidic residues" evidence="4">
    <location>
        <begin position="173"/>
        <end position="191"/>
    </location>
</feature>
<organism evidence="5 6">
    <name type="scientific">Pseudomonas typographi</name>
    <dbReference type="NCBI Taxonomy" id="2715964"/>
    <lineage>
        <taxon>Bacteria</taxon>
        <taxon>Pseudomonadati</taxon>
        <taxon>Pseudomonadota</taxon>
        <taxon>Gammaproteobacteria</taxon>
        <taxon>Pseudomonadales</taxon>
        <taxon>Pseudomonadaceae</taxon>
        <taxon>Pseudomonas</taxon>
    </lineage>
</organism>